<dbReference type="Gene3D" id="3.40.50.1360">
    <property type="match status" value="1"/>
</dbReference>
<dbReference type="SUPFAM" id="SSF46785">
    <property type="entry name" value="Winged helix' DNA-binding domain"/>
    <property type="match status" value="1"/>
</dbReference>
<dbReference type="InterPro" id="IPR014036">
    <property type="entry name" value="DeoR-like_C"/>
</dbReference>
<dbReference type="EMBL" id="JADQTO010000009">
    <property type="protein sequence ID" value="MBG0563789.1"/>
    <property type="molecule type" value="Genomic_DNA"/>
</dbReference>
<dbReference type="InterPro" id="IPR050313">
    <property type="entry name" value="Carb_Metab_HTH_regulators"/>
</dbReference>
<reference evidence="5" key="1">
    <citation type="submission" date="2020-11" db="EMBL/GenBank/DDBJ databases">
        <title>Isolation and identification of active actinomycetes.</title>
        <authorList>
            <person name="Sun X."/>
        </authorList>
    </citation>
    <scope>NUCLEOTIDE SEQUENCE</scope>
    <source>
        <strain evidence="5">NEAU-A11</strain>
    </source>
</reference>
<feature type="domain" description="HTH deoR-type" evidence="4">
    <location>
        <begin position="3"/>
        <end position="58"/>
    </location>
</feature>
<evidence type="ECO:0000256" key="1">
    <source>
        <dbReference type="ARBA" id="ARBA00023015"/>
    </source>
</evidence>
<name>A0A931G300_9ACTN</name>
<dbReference type="PANTHER" id="PTHR30363">
    <property type="entry name" value="HTH-TYPE TRANSCRIPTIONAL REGULATOR SRLR-RELATED"/>
    <property type="match status" value="1"/>
</dbReference>
<dbReference type="Gene3D" id="1.10.10.10">
    <property type="entry name" value="Winged helix-like DNA-binding domain superfamily/Winged helix DNA-binding domain"/>
    <property type="match status" value="1"/>
</dbReference>
<dbReference type="PROSITE" id="PS00894">
    <property type="entry name" value="HTH_DEOR_1"/>
    <property type="match status" value="1"/>
</dbReference>
<sequence>MSRYERWNTLLELLSDRKRLSIEEAAQELDVSAATIRRDFDELAQQQMVTRTRGGVVAHTVAYELPLRYKAARNAVEKQRIAAAAAALVVPGSTVGVNGGTTTTEVARALATQADLRNEPGEPALTIVTNALNIANELVVRPHVKVVSTGGVARSQSFELIGPLATGIFGRITIDAAIIGVSGLDTGRGATCHHEGEADINRLLVESAAQVIVAADGSKIGRRAFARICPIEAVDVLVTDASAPDDEIARIEEAGVRVMLA</sequence>
<dbReference type="Pfam" id="PF08220">
    <property type="entry name" value="HTH_DeoR"/>
    <property type="match status" value="1"/>
</dbReference>
<protein>
    <submittedName>
        <fullName evidence="5">DeoR/GlpR transcriptional regulator</fullName>
    </submittedName>
</protein>
<comment type="caution">
    <text evidence="5">The sequence shown here is derived from an EMBL/GenBank/DDBJ whole genome shotgun (WGS) entry which is preliminary data.</text>
</comment>
<evidence type="ECO:0000256" key="3">
    <source>
        <dbReference type="ARBA" id="ARBA00023163"/>
    </source>
</evidence>
<gene>
    <name evidence="5" type="ORF">I4J89_20300</name>
</gene>
<dbReference type="Proteomes" id="UP000598146">
    <property type="component" value="Unassembled WGS sequence"/>
</dbReference>
<dbReference type="InterPro" id="IPR036390">
    <property type="entry name" value="WH_DNA-bd_sf"/>
</dbReference>
<proteinExistence type="predicted"/>
<keyword evidence="2" id="KW-0238">DNA-binding</keyword>
<dbReference type="RefSeq" id="WP_196415578.1">
    <property type="nucleotide sequence ID" value="NZ_JADQTO010000009.1"/>
</dbReference>
<evidence type="ECO:0000256" key="2">
    <source>
        <dbReference type="ARBA" id="ARBA00023125"/>
    </source>
</evidence>
<dbReference type="InterPro" id="IPR018356">
    <property type="entry name" value="Tscrpt_reg_HTH_DeoR_CS"/>
</dbReference>
<dbReference type="InterPro" id="IPR036388">
    <property type="entry name" value="WH-like_DNA-bd_sf"/>
</dbReference>
<dbReference type="GO" id="GO:0003700">
    <property type="term" value="F:DNA-binding transcription factor activity"/>
    <property type="evidence" value="ECO:0007669"/>
    <property type="project" value="InterPro"/>
</dbReference>
<dbReference type="InterPro" id="IPR037171">
    <property type="entry name" value="NagB/RpiA_transferase-like"/>
</dbReference>
<keyword evidence="1" id="KW-0805">Transcription regulation</keyword>
<dbReference type="Pfam" id="PF00455">
    <property type="entry name" value="DeoRC"/>
    <property type="match status" value="1"/>
</dbReference>
<dbReference type="AlphaFoldDB" id="A0A931G300"/>
<accession>A0A931G300</accession>
<dbReference type="InterPro" id="IPR001034">
    <property type="entry name" value="DeoR_HTH"/>
</dbReference>
<dbReference type="GO" id="GO:0003677">
    <property type="term" value="F:DNA binding"/>
    <property type="evidence" value="ECO:0007669"/>
    <property type="project" value="UniProtKB-KW"/>
</dbReference>
<dbReference type="SUPFAM" id="SSF100950">
    <property type="entry name" value="NagB/RpiA/CoA transferase-like"/>
    <property type="match status" value="1"/>
</dbReference>
<dbReference type="PANTHER" id="PTHR30363:SF44">
    <property type="entry name" value="AGA OPERON TRANSCRIPTIONAL REPRESSOR-RELATED"/>
    <property type="match status" value="1"/>
</dbReference>
<dbReference type="SMART" id="SM00420">
    <property type="entry name" value="HTH_DEOR"/>
    <property type="match status" value="1"/>
</dbReference>
<organism evidence="5 6">
    <name type="scientific">Actinoplanes aureus</name>
    <dbReference type="NCBI Taxonomy" id="2792083"/>
    <lineage>
        <taxon>Bacteria</taxon>
        <taxon>Bacillati</taxon>
        <taxon>Actinomycetota</taxon>
        <taxon>Actinomycetes</taxon>
        <taxon>Micromonosporales</taxon>
        <taxon>Micromonosporaceae</taxon>
        <taxon>Actinoplanes</taxon>
    </lineage>
</organism>
<dbReference type="SMART" id="SM01134">
    <property type="entry name" value="DeoRC"/>
    <property type="match status" value="1"/>
</dbReference>
<dbReference type="PRINTS" id="PR00037">
    <property type="entry name" value="HTHLACR"/>
</dbReference>
<evidence type="ECO:0000259" key="4">
    <source>
        <dbReference type="PROSITE" id="PS51000"/>
    </source>
</evidence>
<dbReference type="PROSITE" id="PS51000">
    <property type="entry name" value="HTH_DEOR_2"/>
    <property type="match status" value="1"/>
</dbReference>
<evidence type="ECO:0000313" key="5">
    <source>
        <dbReference type="EMBL" id="MBG0563789.1"/>
    </source>
</evidence>
<evidence type="ECO:0000313" key="6">
    <source>
        <dbReference type="Proteomes" id="UP000598146"/>
    </source>
</evidence>
<keyword evidence="6" id="KW-1185">Reference proteome</keyword>
<keyword evidence="3" id="KW-0804">Transcription</keyword>